<feature type="compositionally biased region" description="Low complexity" evidence="3">
    <location>
        <begin position="1"/>
        <end position="19"/>
    </location>
</feature>
<keyword evidence="5" id="KW-1185">Reference proteome</keyword>
<keyword evidence="2" id="KW-1005">Bacterial flagellum biogenesis</keyword>
<feature type="region of interest" description="Disordered" evidence="3">
    <location>
        <begin position="153"/>
        <end position="176"/>
    </location>
</feature>
<dbReference type="GO" id="GO:0044781">
    <property type="term" value="P:bacterial-type flagellum organization"/>
    <property type="evidence" value="ECO:0007669"/>
    <property type="project" value="UniProtKB-KW"/>
</dbReference>
<reference evidence="4 5" key="1">
    <citation type="submission" date="2020-11" db="EMBL/GenBank/DDBJ databases">
        <title>Arthrobacter antarcticus sp. nov., isolated from Antarctic Soil.</title>
        <authorList>
            <person name="Li J."/>
        </authorList>
    </citation>
    <scope>NUCLEOTIDE SEQUENCE [LARGE SCALE GENOMIC DNA]</scope>
    <source>
        <strain evidence="4 5">Z1-20</strain>
    </source>
</reference>
<comment type="caution">
    <text evidence="4">The sequence shown here is derived from an EMBL/GenBank/DDBJ whole genome shotgun (WGS) entry which is preliminary data.</text>
</comment>
<organism evidence="4 5">
    <name type="scientific">Arthrobacter terrae</name>
    <dbReference type="NCBI Taxonomy" id="2935737"/>
    <lineage>
        <taxon>Bacteria</taxon>
        <taxon>Bacillati</taxon>
        <taxon>Actinomycetota</taxon>
        <taxon>Actinomycetes</taxon>
        <taxon>Micrococcales</taxon>
        <taxon>Micrococcaceae</taxon>
        <taxon>Arthrobacter</taxon>
    </lineage>
</organism>
<evidence type="ECO:0000313" key="5">
    <source>
        <dbReference type="Proteomes" id="UP000655366"/>
    </source>
</evidence>
<name>A0A931CSW7_9MICC</name>
<dbReference type="InterPro" id="IPR005648">
    <property type="entry name" value="FlgD"/>
</dbReference>
<dbReference type="Pfam" id="PF03963">
    <property type="entry name" value="FlgD"/>
    <property type="match status" value="1"/>
</dbReference>
<dbReference type="AlphaFoldDB" id="A0A931CSW7"/>
<keyword evidence="4" id="KW-0282">Flagellum</keyword>
<sequence length="176" mass="17679">MAIDPVSAATATPAAVSPAEAGSASNLYSAPSGAAPKQVMDGSMFMSLLVAQLQNQDPSSPMDTNQMIGQTTQLAMMERLTALDTTSNENFSLQMRMAAAALVGQQVSYAGKDGETVTGLASSVSYAGPVPQITVDGKTLALDVVSGVTAAVPKTPGPTPVPTPATAAPNTPVPTT</sequence>
<accession>A0A931CSW7</accession>
<dbReference type="RefSeq" id="WP_196397238.1">
    <property type="nucleotide sequence ID" value="NZ_JADNYM010000016.1"/>
</dbReference>
<gene>
    <name evidence="4" type="ORF">IV500_12985</name>
</gene>
<dbReference type="Proteomes" id="UP000655366">
    <property type="component" value="Unassembled WGS sequence"/>
</dbReference>
<dbReference type="EMBL" id="JADNYM010000016">
    <property type="protein sequence ID" value="MBG0740296.1"/>
    <property type="molecule type" value="Genomic_DNA"/>
</dbReference>
<evidence type="ECO:0000313" key="4">
    <source>
        <dbReference type="EMBL" id="MBG0740296.1"/>
    </source>
</evidence>
<feature type="region of interest" description="Disordered" evidence="3">
    <location>
        <begin position="1"/>
        <end position="25"/>
    </location>
</feature>
<evidence type="ECO:0000256" key="2">
    <source>
        <dbReference type="ARBA" id="ARBA00022795"/>
    </source>
</evidence>
<keyword evidence="4" id="KW-0969">Cilium</keyword>
<keyword evidence="4" id="KW-0966">Cell projection</keyword>
<comment type="similarity">
    <text evidence="1">Belongs to the FlgD family.</text>
</comment>
<evidence type="ECO:0000256" key="1">
    <source>
        <dbReference type="ARBA" id="ARBA00010577"/>
    </source>
</evidence>
<proteinExistence type="inferred from homology"/>
<evidence type="ECO:0000256" key="3">
    <source>
        <dbReference type="SAM" id="MobiDB-lite"/>
    </source>
</evidence>
<protein>
    <submittedName>
        <fullName evidence="4">Flagellar hook capping protein</fullName>
    </submittedName>
</protein>